<protein>
    <submittedName>
        <fullName evidence="1">Uncharacterized protein</fullName>
    </submittedName>
</protein>
<proteinExistence type="predicted"/>
<dbReference type="GeneID" id="77803312"/>
<dbReference type="RefSeq" id="XP_053026395.1">
    <property type="nucleotide sequence ID" value="XM_053162417.1"/>
</dbReference>
<evidence type="ECO:0000313" key="1">
    <source>
        <dbReference type="EMBL" id="WAQ90840.1"/>
    </source>
</evidence>
<gene>
    <name evidence="1" type="ORF">PtA15_13A239</name>
</gene>
<accession>A0ABY7D1S1</accession>
<sequence length="205" mass="22276">MIDNDPKDFPAPARPHQILSCRPRDCHRGYLQPDPAGLSKVPTFHWPGYPHSLLAIYPPAQTSTSNASHYPNNLKNLYGNMAVSESPEGESGVHSLPMVAQDSAMGSKAATVADPAAEEKPMVPCPSSIGHSKHNPRSPSFNVEHALADAMSEQSIGSLATLEFVRSHSSTELSRSDTSGRRQTQIGCKDLYRGRGRKGNMVRYI</sequence>
<name>A0ABY7D1S1_9BASI</name>
<keyword evidence="2" id="KW-1185">Reference proteome</keyword>
<organism evidence="1 2">
    <name type="scientific">Puccinia triticina</name>
    <dbReference type="NCBI Taxonomy" id="208348"/>
    <lineage>
        <taxon>Eukaryota</taxon>
        <taxon>Fungi</taxon>
        <taxon>Dikarya</taxon>
        <taxon>Basidiomycota</taxon>
        <taxon>Pucciniomycotina</taxon>
        <taxon>Pucciniomycetes</taxon>
        <taxon>Pucciniales</taxon>
        <taxon>Pucciniaceae</taxon>
        <taxon>Puccinia</taxon>
    </lineage>
</organism>
<dbReference type="EMBL" id="CP110433">
    <property type="protein sequence ID" value="WAQ90840.1"/>
    <property type="molecule type" value="Genomic_DNA"/>
</dbReference>
<reference evidence="1" key="1">
    <citation type="submission" date="2022-10" db="EMBL/GenBank/DDBJ databases">
        <title>Puccinia triticina Genome sequencing and assembly.</title>
        <authorList>
            <person name="Li C."/>
        </authorList>
    </citation>
    <scope>NUCLEOTIDE SEQUENCE</scope>
    <source>
        <strain evidence="1">Pt15</strain>
    </source>
</reference>
<dbReference type="Proteomes" id="UP001164743">
    <property type="component" value="Chromosome 13A"/>
</dbReference>
<evidence type="ECO:0000313" key="2">
    <source>
        <dbReference type="Proteomes" id="UP001164743"/>
    </source>
</evidence>